<gene>
    <name evidence="1" type="ORF">CGZ90_16275</name>
</gene>
<sequence length="235" mass="26577">MNHSRSAVITAKEGDVTGDGYRDNVFITAEQTPDSPFLQNITLVIQNGKTSEYQRVLLKESSGYNPTLFLGDFTGNRVDDILVIIDTGGSGGTIYAYVFSDLNGQLMQIFDAEDFNNQYKYQVRYLNYFRAEVTSFNFRQKFWIDLQYKGKEYLSEVYKPDGTLKQPVEGWVSPLSGLYPIDYDRNGTFELQALQSIAGRYNADGIGYMQTVMKWSGRAFTGDRQNAVITGGDIR</sequence>
<proteinExistence type="predicted"/>
<dbReference type="SUPFAM" id="SSF69318">
    <property type="entry name" value="Integrin alpha N-terminal domain"/>
    <property type="match status" value="1"/>
</dbReference>
<comment type="caution">
    <text evidence="1">The sequence shown here is derived from an EMBL/GenBank/DDBJ whole genome shotgun (WGS) entry which is preliminary data.</text>
</comment>
<dbReference type="AlphaFoldDB" id="A0A235F6A7"/>
<dbReference type="Proteomes" id="UP000215059">
    <property type="component" value="Unassembled WGS sequence"/>
</dbReference>
<keyword evidence="2" id="KW-1185">Reference proteome</keyword>
<reference evidence="1 2" key="1">
    <citation type="submission" date="2017-07" db="EMBL/GenBank/DDBJ databases">
        <title>Fictibacillus sp. nov. GDSW-R2A3 Genome sequencing and assembly.</title>
        <authorList>
            <person name="Mayilraj S."/>
        </authorList>
    </citation>
    <scope>NUCLEOTIDE SEQUENCE [LARGE SCALE GENOMIC DNA]</scope>
    <source>
        <strain evidence="1 2">GDSW-R2A3</strain>
    </source>
</reference>
<name>A0A235F6A7_9BACL</name>
<protein>
    <recommendedName>
        <fullName evidence="3">Spore coat protein</fullName>
    </recommendedName>
</protein>
<dbReference type="InterPro" id="IPR028994">
    <property type="entry name" value="Integrin_alpha_N"/>
</dbReference>
<dbReference type="OrthoDB" id="1653343at2"/>
<evidence type="ECO:0008006" key="3">
    <source>
        <dbReference type="Google" id="ProtNLM"/>
    </source>
</evidence>
<evidence type="ECO:0000313" key="1">
    <source>
        <dbReference type="EMBL" id="OYD56810.1"/>
    </source>
</evidence>
<dbReference type="EMBL" id="NOII01000011">
    <property type="protein sequence ID" value="OYD56810.1"/>
    <property type="molecule type" value="Genomic_DNA"/>
</dbReference>
<evidence type="ECO:0000313" key="2">
    <source>
        <dbReference type="Proteomes" id="UP000215059"/>
    </source>
</evidence>
<accession>A0A235F6A7</accession>
<organism evidence="1 2">
    <name type="scientific">Fictibacillus aquaticus</name>
    <dbReference type="NCBI Taxonomy" id="2021314"/>
    <lineage>
        <taxon>Bacteria</taxon>
        <taxon>Bacillati</taxon>
        <taxon>Bacillota</taxon>
        <taxon>Bacilli</taxon>
        <taxon>Bacillales</taxon>
        <taxon>Fictibacillaceae</taxon>
        <taxon>Fictibacillus</taxon>
    </lineage>
</organism>